<sequence precursor="true">MYHARGDLIMRQLLLALFLSICSAASVNGGVIFTENSTEHNNVQVGFSFKIERLAGDLLSATLKNESTGTGVPTIDFFAFNLNPDANINPVNQDDLTGGYDMTVFDLDPNDWNVSIGSGGLKYDYLGTDVASGGTNGIAPQSTLTFQIRFSSSYLDTFIDANNANSIFTPFLNSENGENIDLGGGGLSGENVGQVAVKFQAIGDTPANDSLTLASDWELIGEGSNGNLPEPASFALWALMSVGVLSRRKRNA</sequence>
<protein>
    <recommendedName>
        <fullName evidence="4">PEP-CTERM protein-sorting domain-containing protein</fullName>
    </recommendedName>
</protein>
<evidence type="ECO:0000313" key="3">
    <source>
        <dbReference type="Proteomes" id="UP000315003"/>
    </source>
</evidence>
<keyword evidence="1" id="KW-0732">Signal</keyword>
<organism evidence="2 3">
    <name type="scientific">Stieleria bergensis</name>
    <dbReference type="NCBI Taxonomy" id="2528025"/>
    <lineage>
        <taxon>Bacteria</taxon>
        <taxon>Pseudomonadati</taxon>
        <taxon>Planctomycetota</taxon>
        <taxon>Planctomycetia</taxon>
        <taxon>Pirellulales</taxon>
        <taxon>Pirellulaceae</taxon>
        <taxon>Stieleria</taxon>
    </lineage>
</organism>
<feature type="signal peptide" evidence="1">
    <location>
        <begin position="1"/>
        <end position="29"/>
    </location>
</feature>
<evidence type="ECO:0000313" key="2">
    <source>
        <dbReference type="EMBL" id="QDT61781.1"/>
    </source>
</evidence>
<evidence type="ECO:0000256" key="1">
    <source>
        <dbReference type="SAM" id="SignalP"/>
    </source>
</evidence>
<gene>
    <name evidence="2" type="ORF">SV7mr_43210</name>
</gene>
<evidence type="ECO:0008006" key="4">
    <source>
        <dbReference type="Google" id="ProtNLM"/>
    </source>
</evidence>
<dbReference type="EMBL" id="CP036272">
    <property type="protein sequence ID" value="QDT61781.1"/>
    <property type="molecule type" value="Genomic_DNA"/>
</dbReference>
<feature type="chain" id="PRO_5021999725" description="PEP-CTERM protein-sorting domain-containing protein" evidence="1">
    <location>
        <begin position="30"/>
        <end position="252"/>
    </location>
</feature>
<keyword evidence="3" id="KW-1185">Reference proteome</keyword>
<proteinExistence type="predicted"/>
<reference evidence="2 3" key="1">
    <citation type="submission" date="2019-02" db="EMBL/GenBank/DDBJ databases">
        <title>Deep-cultivation of Planctomycetes and their phenomic and genomic characterization uncovers novel biology.</title>
        <authorList>
            <person name="Wiegand S."/>
            <person name="Jogler M."/>
            <person name="Boedeker C."/>
            <person name="Pinto D."/>
            <person name="Vollmers J."/>
            <person name="Rivas-Marin E."/>
            <person name="Kohn T."/>
            <person name="Peeters S.H."/>
            <person name="Heuer A."/>
            <person name="Rast P."/>
            <person name="Oberbeckmann S."/>
            <person name="Bunk B."/>
            <person name="Jeske O."/>
            <person name="Meyerdierks A."/>
            <person name="Storesund J.E."/>
            <person name="Kallscheuer N."/>
            <person name="Luecker S."/>
            <person name="Lage O.M."/>
            <person name="Pohl T."/>
            <person name="Merkel B.J."/>
            <person name="Hornburger P."/>
            <person name="Mueller R.-W."/>
            <person name="Bruemmer F."/>
            <person name="Labrenz M."/>
            <person name="Spormann A.M."/>
            <person name="Op den Camp H."/>
            <person name="Overmann J."/>
            <person name="Amann R."/>
            <person name="Jetten M.S.M."/>
            <person name="Mascher T."/>
            <person name="Medema M.H."/>
            <person name="Devos D.P."/>
            <person name="Kaster A.-K."/>
            <person name="Ovreas L."/>
            <person name="Rohde M."/>
            <person name="Galperin M.Y."/>
            <person name="Jogler C."/>
        </authorList>
    </citation>
    <scope>NUCLEOTIDE SEQUENCE [LARGE SCALE GENOMIC DNA]</scope>
    <source>
        <strain evidence="2 3">SV_7m_r</strain>
    </source>
</reference>
<dbReference type="Proteomes" id="UP000315003">
    <property type="component" value="Chromosome"/>
</dbReference>
<accession>A0A517T0F7</accession>
<dbReference type="AlphaFoldDB" id="A0A517T0F7"/>
<name>A0A517T0F7_9BACT</name>